<reference evidence="8" key="1">
    <citation type="submission" date="2016-03" db="EMBL/GenBank/DDBJ databases">
        <authorList>
            <person name="Devillers Hugo."/>
        </authorList>
    </citation>
    <scope>NUCLEOTIDE SEQUENCE [LARGE SCALE GENOMIC DNA]</scope>
</reference>
<dbReference type="UniPathway" id="UPA00143"/>
<dbReference type="GO" id="GO:0016567">
    <property type="term" value="P:protein ubiquitination"/>
    <property type="evidence" value="ECO:0007669"/>
    <property type="project" value="UniProtKB-UniPathway"/>
</dbReference>
<evidence type="ECO:0000256" key="2">
    <source>
        <dbReference type="ARBA" id="ARBA00022771"/>
    </source>
</evidence>
<feature type="region of interest" description="Disordered" evidence="5">
    <location>
        <begin position="1"/>
        <end position="118"/>
    </location>
</feature>
<dbReference type="InterPro" id="IPR047134">
    <property type="entry name" value="RNF4"/>
</dbReference>
<feature type="compositionally biased region" description="Acidic residues" evidence="5">
    <location>
        <begin position="8"/>
        <end position="25"/>
    </location>
</feature>
<dbReference type="SUPFAM" id="SSF57850">
    <property type="entry name" value="RING/U-box"/>
    <property type="match status" value="1"/>
</dbReference>
<organism evidence="7 8">
    <name type="scientific">Lachancea nothofagi CBS 11611</name>
    <dbReference type="NCBI Taxonomy" id="1266666"/>
    <lineage>
        <taxon>Eukaryota</taxon>
        <taxon>Fungi</taxon>
        <taxon>Dikarya</taxon>
        <taxon>Ascomycota</taxon>
        <taxon>Saccharomycotina</taxon>
        <taxon>Saccharomycetes</taxon>
        <taxon>Saccharomycetales</taxon>
        <taxon>Saccharomycetaceae</taxon>
        <taxon>Lachancea</taxon>
    </lineage>
</organism>
<protein>
    <submittedName>
        <fullName evidence="7">LANO_0F11914g1_1</fullName>
    </submittedName>
</protein>
<evidence type="ECO:0000256" key="1">
    <source>
        <dbReference type="ARBA" id="ARBA00022723"/>
    </source>
</evidence>
<accession>A0A1G4KB12</accession>
<sequence>MSSSEGDSFYEADDGSTDYDFEPGVDMDGLWRQRKRRRVQTRSEINDDQNDYSEEDDGDENYDSTEEELGDEVIEPARLSDLRNDANQHVDTVPVISPSIDPYLSRPSPDSGPDVIDILAQSDSDPEQNISDPNDSEPLEVTNSPQAVEIPDDEISPAARPAHKKASDYRCPICFEPPEAALFTPCGHIFCTECLFQMINSTRTSRKAGQCALCRRDVRLKEVKLIKMRKKKVAKSS</sequence>
<proteinExistence type="predicted"/>
<feature type="compositionally biased region" description="Basic and acidic residues" evidence="5">
    <location>
        <begin position="78"/>
        <end position="88"/>
    </location>
</feature>
<keyword evidence="8" id="KW-1185">Reference proteome</keyword>
<evidence type="ECO:0000313" key="8">
    <source>
        <dbReference type="Proteomes" id="UP000189911"/>
    </source>
</evidence>
<name>A0A1G4KB12_9SACH</name>
<dbReference type="GO" id="GO:0008270">
    <property type="term" value="F:zinc ion binding"/>
    <property type="evidence" value="ECO:0007669"/>
    <property type="project" value="UniProtKB-KW"/>
</dbReference>
<dbReference type="Gene3D" id="3.30.40.10">
    <property type="entry name" value="Zinc/RING finger domain, C3HC4 (zinc finger)"/>
    <property type="match status" value="1"/>
</dbReference>
<dbReference type="InterPro" id="IPR018957">
    <property type="entry name" value="Znf_C3HC4_RING-type"/>
</dbReference>
<feature type="domain" description="RING-type" evidence="6">
    <location>
        <begin position="171"/>
        <end position="215"/>
    </location>
</feature>
<dbReference type="PROSITE" id="PS50089">
    <property type="entry name" value="ZF_RING_2"/>
    <property type="match status" value="1"/>
</dbReference>
<gene>
    <name evidence="7" type="ORF">LANO_0F11914G</name>
</gene>
<dbReference type="OrthoDB" id="6270329at2759"/>
<evidence type="ECO:0000259" key="6">
    <source>
        <dbReference type="PROSITE" id="PS50089"/>
    </source>
</evidence>
<evidence type="ECO:0000256" key="4">
    <source>
        <dbReference type="PROSITE-ProRule" id="PRU00175"/>
    </source>
</evidence>
<dbReference type="PANTHER" id="PTHR23041:SF78">
    <property type="entry name" value="E3 UBIQUITIN-PROTEIN LIGASE RNF4"/>
    <property type="match status" value="1"/>
</dbReference>
<dbReference type="Pfam" id="PF00097">
    <property type="entry name" value="zf-C3HC4"/>
    <property type="match status" value="1"/>
</dbReference>
<dbReference type="EMBL" id="LT598452">
    <property type="protein sequence ID" value="SCV01466.1"/>
    <property type="molecule type" value="Genomic_DNA"/>
</dbReference>
<evidence type="ECO:0000256" key="3">
    <source>
        <dbReference type="ARBA" id="ARBA00022833"/>
    </source>
</evidence>
<dbReference type="SMART" id="SM00184">
    <property type="entry name" value="RING"/>
    <property type="match status" value="1"/>
</dbReference>
<keyword evidence="1" id="KW-0479">Metal-binding</keyword>
<keyword evidence="2 4" id="KW-0863">Zinc-finger</keyword>
<dbReference type="PANTHER" id="PTHR23041">
    <property type="entry name" value="RING FINGER DOMAIN-CONTAINING"/>
    <property type="match status" value="1"/>
</dbReference>
<dbReference type="Proteomes" id="UP000189911">
    <property type="component" value="Chromosome F"/>
</dbReference>
<evidence type="ECO:0000313" key="7">
    <source>
        <dbReference type="EMBL" id="SCV01466.1"/>
    </source>
</evidence>
<evidence type="ECO:0000256" key="5">
    <source>
        <dbReference type="SAM" id="MobiDB-lite"/>
    </source>
</evidence>
<dbReference type="InterPro" id="IPR001841">
    <property type="entry name" value="Znf_RING"/>
</dbReference>
<dbReference type="InterPro" id="IPR013083">
    <property type="entry name" value="Znf_RING/FYVE/PHD"/>
</dbReference>
<dbReference type="AlphaFoldDB" id="A0A1G4KB12"/>
<keyword evidence="3" id="KW-0862">Zinc</keyword>
<feature type="compositionally biased region" description="Acidic residues" evidence="5">
    <location>
        <begin position="46"/>
        <end position="74"/>
    </location>
</feature>
<dbReference type="InterPro" id="IPR017907">
    <property type="entry name" value="Znf_RING_CS"/>
</dbReference>
<dbReference type="PROSITE" id="PS00518">
    <property type="entry name" value="ZF_RING_1"/>
    <property type="match status" value="1"/>
</dbReference>